<evidence type="ECO:0000313" key="1">
    <source>
        <dbReference type="EMBL" id="OIO32236.1"/>
    </source>
</evidence>
<dbReference type="STRING" id="1805282.AUJ44_03110"/>
<protein>
    <recommendedName>
        <fullName evidence="3">Helix-turn-helix domain-containing protein</fullName>
    </recommendedName>
</protein>
<accession>A0A1J4V525</accession>
<proteinExistence type="predicted"/>
<dbReference type="Proteomes" id="UP000183206">
    <property type="component" value="Unassembled WGS sequence"/>
</dbReference>
<gene>
    <name evidence="1" type="ORF">AUJ44_03110</name>
</gene>
<organism evidence="1 2">
    <name type="scientific">Candidatus Nomurabacteria bacterium CG1_02_47_685</name>
    <dbReference type="NCBI Taxonomy" id="1805282"/>
    <lineage>
        <taxon>Bacteria</taxon>
        <taxon>Candidatus Nomuraibacteriota</taxon>
    </lineage>
</organism>
<dbReference type="EMBL" id="MNVO01000046">
    <property type="protein sequence ID" value="OIO32236.1"/>
    <property type="molecule type" value="Genomic_DNA"/>
</dbReference>
<sequence length="69" mass="8321">MEIDKNKITKDYYTTQELVDEPWFPVRSTLTVKKLIEQGKLRAIDISTSPRFKRYRIEKQSVIEFLEQQ</sequence>
<comment type="caution">
    <text evidence="1">The sequence shown here is derived from an EMBL/GenBank/DDBJ whole genome shotgun (WGS) entry which is preliminary data.</text>
</comment>
<reference evidence="1 2" key="1">
    <citation type="journal article" date="2016" name="Environ. Microbiol.">
        <title>Genomic resolution of a cold subsurface aquifer community provides metabolic insights for novel microbes adapted to high CO concentrations.</title>
        <authorList>
            <person name="Probst A.J."/>
            <person name="Castelle C.J."/>
            <person name="Singh A."/>
            <person name="Brown C.T."/>
            <person name="Anantharaman K."/>
            <person name="Sharon I."/>
            <person name="Hug L.A."/>
            <person name="Burstein D."/>
            <person name="Emerson J.B."/>
            <person name="Thomas B.C."/>
            <person name="Banfield J.F."/>
        </authorList>
    </citation>
    <scope>NUCLEOTIDE SEQUENCE [LARGE SCALE GENOMIC DNA]</scope>
    <source>
        <strain evidence="1">CG1_02_47_685</strain>
    </source>
</reference>
<evidence type="ECO:0008006" key="3">
    <source>
        <dbReference type="Google" id="ProtNLM"/>
    </source>
</evidence>
<dbReference type="AlphaFoldDB" id="A0A1J4V525"/>
<name>A0A1J4V525_9BACT</name>
<evidence type="ECO:0000313" key="2">
    <source>
        <dbReference type="Proteomes" id="UP000183206"/>
    </source>
</evidence>